<evidence type="ECO:0000313" key="1">
    <source>
        <dbReference type="EMBL" id="CAL5129681.1"/>
    </source>
</evidence>
<organism evidence="1 2">
    <name type="scientific">Calicophoron daubneyi</name>
    <name type="common">Rumen fluke</name>
    <name type="synonym">Paramphistomum daubneyi</name>
    <dbReference type="NCBI Taxonomy" id="300641"/>
    <lineage>
        <taxon>Eukaryota</taxon>
        <taxon>Metazoa</taxon>
        <taxon>Spiralia</taxon>
        <taxon>Lophotrochozoa</taxon>
        <taxon>Platyhelminthes</taxon>
        <taxon>Trematoda</taxon>
        <taxon>Digenea</taxon>
        <taxon>Plagiorchiida</taxon>
        <taxon>Pronocephalata</taxon>
        <taxon>Paramphistomoidea</taxon>
        <taxon>Paramphistomidae</taxon>
        <taxon>Calicophoron</taxon>
    </lineage>
</organism>
<name>A0AAV2SZ05_CALDB</name>
<dbReference type="Proteomes" id="UP001497525">
    <property type="component" value="Unassembled WGS sequence"/>
</dbReference>
<comment type="caution">
    <text evidence="1">The sequence shown here is derived from an EMBL/GenBank/DDBJ whole genome shotgun (WGS) entry which is preliminary data.</text>
</comment>
<protein>
    <submittedName>
        <fullName evidence="1">Uncharacterized protein</fullName>
    </submittedName>
</protein>
<dbReference type="EMBL" id="CAXLJL010000002">
    <property type="protein sequence ID" value="CAL5129681.1"/>
    <property type="molecule type" value="Genomic_DNA"/>
</dbReference>
<sequence>MASAQVYRFQRRVVSLQAHHQSAVDRHCITVSNYASLSRNMMDALTAFLAMSGKKLKKAKRITKPRPTHSQSIKHLGETIPQLPSYTASTNRMGHSTANESFNLHTAPQQPPQTIVPFGGNLNPPVSTTTKPTTTAHDKEPVFPPPTDTEQPNFGAPFSQPYSLTSQQSWSVDYSDNWLRASLDGDRSWTNSFHSPQNYYDTSLHLAGASANAYSCNTRTERRPEPETPLTNCQSPRPVLNYGWRNDITSSCCDDVGSSAMGSFGCNPNDGTSFLASSQPRSIGDRCSFSYDHGASFVRSSTAVSDFTRGSGGGGLFNDINPILASTYPAVPNFPTNANNIDPGYPETHSKMSNSFSFDQGSGYRGGNPDNSNTCPDFLGFAYTW</sequence>
<accession>A0AAV2SZ05</accession>
<evidence type="ECO:0000313" key="2">
    <source>
        <dbReference type="Proteomes" id="UP001497525"/>
    </source>
</evidence>
<gene>
    <name evidence="1" type="ORF">CDAUBV1_LOCUS699</name>
</gene>
<proteinExistence type="predicted"/>
<dbReference type="AlphaFoldDB" id="A0AAV2SZ05"/>
<reference evidence="1" key="1">
    <citation type="submission" date="2024-06" db="EMBL/GenBank/DDBJ databases">
        <authorList>
            <person name="Liu X."/>
            <person name="Lenzi L."/>
            <person name="Haldenby T S."/>
            <person name="Uol C."/>
        </authorList>
    </citation>
    <scope>NUCLEOTIDE SEQUENCE</scope>
</reference>